<reference evidence="2 3" key="1">
    <citation type="journal article" date="2016" name="Arch. Microbiol.">
        <title>Streptomyces zhihengii sp. nov., isolated from rhizospheric soil of Psammosilene tunicoides.</title>
        <authorList>
            <person name="Huang M.J."/>
            <person name="Fei J.J."/>
            <person name="Salam N."/>
            <person name="Kim C.J."/>
            <person name="Hozzein W.N."/>
            <person name="Xiao M."/>
            <person name="Huang H.Q."/>
            <person name="Li W.J."/>
        </authorList>
    </citation>
    <scope>NUCLEOTIDE SEQUENCE [LARGE SCALE GENOMIC DNA]</scope>
    <source>
        <strain evidence="2 3">YIM T102</strain>
    </source>
</reference>
<proteinExistence type="predicted"/>
<dbReference type="RefSeq" id="WP_205371723.1">
    <property type="nucleotide sequence ID" value="NZ_JAFEJA010000001.1"/>
</dbReference>
<dbReference type="Proteomes" id="UP000664109">
    <property type="component" value="Unassembled WGS sequence"/>
</dbReference>
<comment type="caution">
    <text evidence="2">The sequence shown here is derived from an EMBL/GenBank/DDBJ whole genome shotgun (WGS) entry which is preliminary data.</text>
</comment>
<feature type="compositionally biased region" description="Low complexity" evidence="1">
    <location>
        <begin position="41"/>
        <end position="51"/>
    </location>
</feature>
<evidence type="ECO:0000256" key="1">
    <source>
        <dbReference type="SAM" id="MobiDB-lite"/>
    </source>
</evidence>
<evidence type="ECO:0000313" key="3">
    <source>
        <dbReference type="Proteomes" id="UP000664109"/>
    </source>
</evidence>
<gene>
    <name evidence="2" type="ORF">JE024_00925</name>
</gene>
<keyword evidence="3" id="KW-1185">Reference proteome</keyword>
<name>A0ABS2UJP8_9ACTN</name>
<protein>
    <submittedName>
        <fullName evidence="2">Uncharacterized protein</fullName>
    </submittedName>
</protein>
<evidence type="ECO:0000313" key="2">
    <source>
        <dbReference type="EMBL" id="MBM9617313.1"/>
    </source>
</evidence>
<dbReference type="EMBL" id="JAFEJA010000001">
    <property type="protein sequence ID" value="MBM9617313.1"/>
    <property type="molecule type" value="Genomic_DNA"/>
</dbReference>
<feature type="region of interest" description="Disordered" evidence="1">
    <location>
        <begin position="27"/>
        <end position="51"/>
    </location>
</feature>
<organism evidence="2 3">
    <name type="scientific">Streptomyces zhihengii</name>
    <dbReference type="NCBI Taxonomy" id="1818004"/>
    <lineage>
        <taxon>Bacteria</taxon>
        <taxon>Bacillati</taxon>
        <taxon>Actinomycetota</taxon>
        <taxon>Actinomycetes</taxon>
        <taxon>Kitasatosporales</taxon>
        <taxon>Streptomycetaceae</taxon>
        <taxon>Streptomyces</taxon>
    </lineage>
</organism>
<accession>A0ABS2UJP8</accession>
<sequence length="51" mass="5119">MQQSGPADDSAAAPSWQNLFLEPAFAPGTAEYDGHGHAGDPAEAVPAAEPA</sequence>